<dbReference type="GO" id="GO:0008616">
    <property type="term" value="P:tRNA queuosine(34) biosynthetic process"/>
    <property type="evidence" value="ECO:0007669"/>
    <property type="project" value="UniProtKB-KW"/>
</dbReference>
<evidence type="ECO:0000313" key="9">
    <source>
        <dbReference type="EMBL" id="VFJ90398.1"/>
    </source>
</evidence>
<dbReference type="GO" id="GO:0070497">
    <property type="term" value="F:6-carboxytetrahydropterin synthase activity"/>
    <property type="evidence" value="ECO:0007669"/>
    <property type="project" value="UniProtKB-EC"/>
</dbReference>
<evidence type="ECO:0000256" key="7">
    <source>
        <dbReference type="PIRSR" id="PIRSR006113-2"/>
    </source>
</evidence>
<dbReference type="EMBL" id="CAADFI010000009">
    <property type="protein sequence ID" value="VFJ90398.1"/>
    <property type="molecule type" value="Genomic_DNA"/>
</dbReference>
<comment type="pathway">
    <text evidence="1 5">Purine metabolism; 7-cyano-7-deazaguanine biosynthesis.</text>
</comment>
<dbReference type="PIRSF" id="PIRSF006113">
    <property type="entry name" value="PTP_synth"/>
    <property type="match status" value="1"/>
</dbReference>
<dbReference type="EMBL" id="CAADFG010000011">
    <property type="protein sequence ID" value="VFJ88843.1"/>
    <property type="molecule type" value="Genomic_DNA"/>
</dbReference>
<keyword evidence="5" id="KW-0671">Queuosine biosynthesis</keyword>
<name>A0A450UX02_9GAMM</name>
<protein>
    <recommendedName>
        <fullName evidence="3 5">6-carboxy-5,6,7,8-tetrahydropterin synthase</fullName>
        <ecNumber evidence="5">4.-.-.-</ecNumber>
    </recommendedName>
</protein>
<dbReference type="EMBL" id="CAADFJ010000010">
    <property type="protein sequence ID" value="VFJ97042.1"/>
    <property type="molecule type" value="Genomic_DNA"/>
</dbReference>
<evidence type="ECO:0000256" key="6">
    <source>
        <dbReference type="PIRSR" id="PIRSR006113-1"/>
    </source>
</evidence>
<feature type="active site" description="Charge relay system" evidence="6">
    <location>
        <position position="115"/>
    </location>
</feature>
<dbReference type="Pfam" id="PF01242">
    <property type="entry name" value="PTPS"/>
    <property type="match status" value="1"/>
</dbReference>
<dbReference type="AlphaFoldDB" id="A0A450UX02"/>
<feature type="binding site" evidence="7">
    <location>
        <position position="17"/>
    </location>
    <ligand>
        <name>Zn(2+)</name>
        <dbReference type="ChEBI" id="CHEBI:29105"/>
    </ligand>
</feature>
<comment type="similarity">
    <text evidence="2 5">Belongs to the PTPS family. QueD subfamily.</text>
</comment>
<feature type="binding site" evidence="7">
    <location>
        <position position="30"/>
    </location>
    <ligand>
        <name>Zn(2+)</name>
        <dbReference type="ChEBI" id="CHEBI:29105"/>
    </ligand>
</feature>
<reference evidence="10" key="1">
    <citation type="submission" date="2019-02" db="EMBL/GenBank/DDBJ databases">
        <authorList>
            <person name="Gruber-Vodicka R. H."/>
            <person name="Seah K. B. B."/>
        </authorList>
    </citation>
    <scope>NUCLEOTIDE SEQUENCE</scope>
    <source>
        <strain evidence="10">BECK_SA2B12</strain>
        <strain evidence="8">BECK_SA2B15</strain>
        <strain evidence="9">BECK_SA2B20</strain>
    </source>
</reference>
<keyword evidence="5 7" id="KW-0862">Zinc</keyword>
<evidence type="ECO:0000256" key="2">
    <source>
        <dbReference type="ARBA" id="ARBA00008900"/>
    </source>
</evidence>
<dbReference type="SUPFAM" id="SSF55620">
    <property type="entry name" value="Tetrahydrobiopterin biosynthesis enzymes-like"/>
    <property type="match status" value="1"/>
</dbReference>
<dbReference type="PANTHER" id="PTHR12589">
    <property type="entry name" value="PYRUVOYL TETRAHYDROBIOPTERIN SYNTHASE"/>
    <property type="match status" value="1"/>
</dbReference>
<keyword evidence="5" id="KW-0456">Lyase</keyword>
<dbReference type="GO" id="GO:0046872">
    <property type="term" value="F:metal ion binding"/>
    <property type="evidence" value="ECO:0007669"/>
    <property type="project" value="UniProtKB-KW"/>
</dbReference>
<evidence type="ECO:0000256" key="4">
    <source>
        <dbReference type="ARBA" id="ARBA00048807"/>
    </source>
</evidence>
<feature type="binding site" evidence="7">
    <location>
        <position position="32"/>
    </location>
    <ligand>
        <name>Zn(2+)</name>
        <dbReference type="ChEBI" id="CHEBI:29105"/>
    </ligand>
</feature>
<dbReference type="NCBIfam" id="TIGR03367">
    <property type="entry name" value="queuosine_QueD"/>
    <property type="match status" value="1"/>
</dbReference>
<dbReference type="PANTHER" id="PTHR12589:SF8">
    <property type="entry name" value="6-CARBOXY-5,6,7,8-TETRAHYDROPTERIN SYNTHASE"/>
    <property type="match status" value="1"/>
</dbReference>
<accession>A0A450UX02</accession>
<gene>
    <name evidence="8" type="ORF">BECKH772A_GA0070896_1001118</name>
    <name evidence="9" type="ORF">BECKH772B_GA0070898_1000920</name>
    <name evidence="10" type="ORF">BECKH772C_GA0070978_1001018</name>
</gene>
<sequence length="129" mass="14790">MDRHYTLKVTTDFAAAHLLRDYPGDCRRLHGHNWKVEVEVTTAVLDECGMGIDFKVIKQAIRSAARELDHQYLNEIPPFDTINPTAENIAAYLFRGVSRILGDGQRRVSAITLWETERACVRYQENNTL</sequence>
<comment type="catalytic activity">
    <reaction evidence="4 5">
        <text>7,8-dihydroneopterin 3'-triphosphate + H2O = 6-carboxy-5,6,7,8-tetrahydropterin + triphosphate + acetaldehyde + 2 H(+)</text>
        <dbReference type="Rhea" id="RHEA:27966"/>
        <dbReference type="ChEBI" id="CHEBI:15343"/>
        <dbReference type="ChEBI" id="CHEBI:15377"/>
        <dbReference type="ChEBI" id="CHEBI:15378"/>
        <dbReference type="ChEBI" id="CHEBI:18036"/>
        <dbReference type="ChEBI" id="CHEBI:58462"/>
        <dbReference type="ChEBI" id="CHEBI:61032"/>
        <dbReference type="EC" id="4.1.2.50"/>
    </reaction>
</comment>
<comment type="cofactor">
    <cofactor evidence="5 7">
        <name>Zn(2+)</name>
        <dbReference type="ChEBI" id="CHEBI:29105"/>
    </cofactor>
    <text evidence="5 7">Binds 1 zinc ion per subunit.</text>
</comment>
<evidence type="ECO:0000313" key="10">
    <source>
        <dbReference type="EMBL" id="VFJ97042.1"/>
    </source>
</evidence>
<dbReference type="InterPro" id="IPR007115">
    <property type="entry name" value="6-PTP_synth/QueD"/>
</dbReference>
<evidence type="ECO:0000256" key="1">
    <source>
        <dbReference type="ARBA" id="ARBA00005061"/>
    </source>
</evidence>
<evidence type="ECO:0000256" key="3">
    <source>
        <dbReference type="ARBA" id="ARBA00018141"/>
    </source>
</evidence>
<proteinExistence type="inferred from homology"/>
<dbReference type="InterPro" id="IPR038418">
    <property type="entry name" value="6-PTP_synth/QueD_sf"/>
</dbReference>
<evidence type="ECO:0000256" key="5">
    <source>
        <dbReference type="PIRNR" id="PIRNR006113"/>
    </source>
</evidence>
<organism evidence="10">
    <name type="scientific">Candidatus Kentrum eta</name>
    <dbReference type="NCBI Taxonomy" id="2126337"/>
    <lineage>
        <taxon>Bacteria</taxon>
        <taxon>Pseudomonadati</taxon>
        <taxon>Pseudomonadota</taxon>
        <taxon>Gammaproteobacteria</taxon>
        <taxon>Candidatus Kentrum</taxon>
    </lineage>
</organism>
<dbReference type="UniPathway" id="UPA00391"/>
<dbReference type="EC" id="4.-.-.-" evidence="5"/>
<feature type="active site" description="Proton acceptor" evidence="6">
    <location>
        <position position="26"/>
    </location>
</feature>
<keyword evidence="5 7" id="KW-0479">Metal-binding</keyword>
<dbReference type="Gene3D" id="3.30.479.10">
    <property type="entry name" value="6-pyruvoyl tetrahydropterin synthase/QueD"/>
    <property type="match status" value="1"/>
</dbReference>
<feature type="active site" description="Charge relay system" evidence="6">
    <location>
        <position position="70"/>
    </location>
</feature>
<evidence type="ECO:0000313" key="8">
    <source>
        <dbReference type="EMBL" id="VFJ88843.1"/>
    </source>
</evidence>